<name>A0A5C6DLI5_9BACT</name>
<sequence length="220" mass="24412">MAIDRVLLIVTLFVPLAADAYGQGEGGEVPTSLRQLILQDGGSGQRGSDTDAALDDRASEREKEVSRGRQRREYLSALRKPVSSIDVEPLDRTAKEPPRIGIEQDGERTLFISSMALAVHRPDRYPDVFCHEPLYFEQINLERCGHHWGFFQNAVSFAEFFGRTQTLPYHLATEPIDSLTPSPGDCRSGESFHRESLLPIDRHGALLEAAAIAGFIVLLP</sequence>
<evidence type="ECO:0000256" key="1">
    <source>
        <dbReference type="SAM" id="MobiDB-lite"/>
    </source>
</evidence>
<feature type="compositionally biased region" description="Basic and acidic residues" evidence="1">
    <location>
        <begin position="54"/>
        <end position="70"/>
    </location>
</feature>
<reference evidence="2 3" key="1">
    <citation type="submission" date="2019-02" db="EMBL/GenBank/DDBJ databases">
        <title>Deep-cultivation of Planctomycetes and their phenomic and genomic characterization uncovers novel biology.</title>
        <authorList>
            <person name="Wiegand S."/>
            <person name="Jogler M."/>
            <person name="Boedeker C."/>
            <person name="Pinto D."/>
            <person name="Vollmers J."/>
            <person name="Rivas-Marin E."/>
            <person name="Kohn T."/>
            <person name="Peeters S.H."/>
            <person name="Heuer A."/>
            <person name="Rast P."/>
            <person name="Oberbeckmann S."/>
            <person name="Bunk B."/>
            <person name="Jeske O."/>
            <person name="Meyerdierks A."/>
            <person name="Storesund J.E."/>
            <person name="Kallscheuer N."/>
            <person name="Luecker S."/>
            <person name="Lage O.M."/>
            <person name="Pohl T."/>
            <person name="Merkel B.J."/>
            <person name="Hornburger P."/>
            <person name="Mueller R.-W."/>
            <person name="Bruemmer F."/>
            <person name="Labrenz M."/>
            <person name="Spormann A.M."/>
            <person name="Op Den Camp H."/>
            <person name="Overmann J."/>
            <person name="Amann R."/>
            <person name="Jetten M.S.M."/>
            <person name="Mascher T."/>
            <person name="Medema M.H."/>
            <person name="Devos D.P."/>
            <person name="Kaster A.-K."/>
            <person name="Ovreas L."/>
            <person name="Rohde M."/>
            <person name="Galperin M.Y."/>
            <person name="Jogler C."/>
        </authorList>
    </citation>
    <scope>NUCLEOTIDE SEQUENCE [LARGE SCALE GENOMIC DNA]</scope>
    <source>
        <strain evidence="2 3">Q31b</strain>
    </source>
</reference>
<dbReference type="Proteomes" id="UP000315471">
    <property type="component" value="Unassembled WGS sequence"/>
</dbReference>
<organism evidence="2 3">
    <name type="scientific">Novipirellula aureliae</name>
    <dbReference type="NCBI Taxonomy" id="2527966"/>
    <lineage>
        <taxon>Bacteria</taxon>
        <taxon>Pseudomonadati</taxon>
        <taxon>Planctomycetota</taxon>
        <taxon>Planctomycetia</taxon>
        <taxon>Pirellulales</taxon>
        <taxon>Pirellulaceae</taxon>
        <taxon>Novipirellula</taxon>
    </lineage>
</organism>
<evidence type="ECO:0000313" key="3">
    <source>
        <dbReference type="Proteomes" id="UP000315471"/>
    </source>
</evidence>
<feature type="region of interest" description="Disordered" evidence="1">
    <location>
        <begin position="39"/>
        <end position="70"/>
    </location>
</feature>
<dbReference type="EMBL" id="SJPY01000007">
    <property type="protein sequence ID" value="TWU37638.1"/>
    <property type="molecule type" value="Genomic_DNA"/>
</dbReference>
<keyword evidence="3" id="KW-1185">Reference proteome</keyword>
<gene>
    <name evidence="2" type="ORF">Q31b_44260</name>
</gene>
<proteinExistence type="predicted"/>
<comment type="caution">
    <text evidence="2">The sequence shown here is derived from an EMBL/GenBank/DDBJ whole genome shotgun (WGS) entry which is preliminary data.</text>
</comment>
<evidence type="ECO:0000313" key="2">
    <source>
        <dbReference type="EMBL" id="TWU37638.1"/>
    </source>
</evidence>
<accession>A0A5C6DLI5</accession>
<dbReference type="AlphaFoldDB" id="A0A5C6DLI5"/>
<dbReference type="RefSeq" id="WP_197171965.1">
    <property type="nucleotide sequence ID" value="NZ_SJPY01000007.1"/>
</dbReference>
<protein>
    <submittedName>
        <fullName evidence="2">Uncharacterized protein</fullName>
    </submittedName>
</protein>